<keyword evidence="3 5" id="KW-1133">Transmembrane helix</keyword>
<dbReference type="OrthoDB" id="4448at2"/>
<evidence type="ECO:0008006" key="11">
    <source>
        <dbReference type="Google" id="ProtNLM"/>
    </source>
</evidence>
<evidence type="ECO:0000313" key="10">
    <source>
        <dbReference type="Proteomes" id="UP000194440"/>
    </source>
</evidence>
<name>A0A240UGF4_9BURK</name>
<dbReference type="PANTHER" id="PTHR37422">
    <property type="entry name" value="TEICHURONIC ACID BIOSYNTHESIS PROTEIN TUAE"/>
    <property type="match status" value="1"/>
</dbReference>
<keyword evidence="10" id="KW-1185">Reference proteome</keyword>
<evidence type="ECO:0000256" key="3">
    <source>
        <dbReference type="ARBA" id="ARBA00022989"/>
    </source>
</evidence>
<dbReference type="Proteomes" id="UP000194440">
    <property type="component" value="Chromosome"/>
</dbReference>
<feature type="transmembrane region" description="Helical" evidence="5">
    <location>
        <begin position="175"/>
        <end position="191"/>
    </location>
</feature>
<feature type="transmembrane region" description="Helical" evidence="5">
    <location>
        <begin position="12"/>
        <end position="31"/>
    </location>
</feature>
<evidence type="ECO:0000313" key="9">
    <source>
        <dbReference type="EMBL" id="ART60581.1"/>
    </source>
</evidence>
<feature type="transmembrane region" description="Helical" evidence="5">
    <location>
        <begin position="37"/>
        <end position="56"/>
    </location>
</feature>
<protein>
    <recommendedName>
        <fullName evidence="11">Polymerase</fullName>
    </recommendedName>
</protein>
<dbReference type="AlphaFoldDB" id="A0A240UGF4"/>
<dbReference type="RefSeq" id="WP_086928492.1">
    <property type="nucleotide sequence ID" value="NZ_CP021362.1"/>
</dbReference>
<sequence length="585" mass="65028">MAAVSSSSRSIPAVALAALAYAMCWLLPNHHWPWADFYSDAWAACVLWIVAAVVLWRSRHMPTQEWHGLPLLALACGGIVCLQYAAGLIETLGVAFVSTLYLTGFMLALLVGATWDRWKPGQCAEFLFVAVLAGATGSLLIQVQQWWRIDPGAAFWLFIPAPPARFHANLGQPNQLASLLCLGVLACAWLHERRRLAGWVAWGWAVLLAIGLALTESRTSWVVVLISLGMLLVLRKRLAIPRSLMAGALSWAGVFTLYVVVLPSVNVWLGRAAELRSLRGISTAEARFEFWVKLWEALTLRPWSGYGWLQTSFAQFSPDPYAMVSDGTIRHAHNLVLDLGVELGIPLGLAVCTVLAVWAFSAVRRVGQLQQLWMLLFVVALGVHAMLEFPLHYAYFLLPLGLMLGALNVALKFKPVLNARLWPAAIAVALAGVGLAITVHDYARIENDFFSLRFEHQKLEKPGARSAPDVIALTHLQDMLWLARVDPAQTHTEQDLGRALRTMKLLPSLMANYKLAAMYAFAGQPKQSEYWIVVMTRMNRPEERVVRDLRRQWDEQATAYPPMAVVGWPEKAGYASPRKNEEITN</sequence>
<feature type="transmembrane region" description="Helical" evidence="5">
    <location>
        <begin position="343"/>
        <end position="360"/>
    </location>
</feature>
<evidence type="ECO:0000256" key="1">
    <source>
        <dbReference type="ARBA" id="ARBA00004141"/>
    </source>
</evidence>
<evidence type="ECO:0000256" key="5">
    <source>
        <dbReference type="SAM" id="Phobius"/>
    </source>
</evidence>
<dbReference type="Pfam" id="PF04932">
    <property type="entry name" value="Wzy_C"/>
    <property type="match status" value="1"/>
</dbReference>
<feature type="transmembrane region" description="Helical" evidence="5">
    <location>
        <begin position="220"/>
        <end position="236"/>
    </location>
</feature>
<organism evidence="9 10">
    <name type="scientific">Acidovorax carolinensis</name>
    <dbReference type="NCBI Taxonomy" id="553814"/>
    <lineage>
        <taxon>Bacteria</taxon>
        <taxon>Pseudomonadati</taxon>
        <taxon>Pseudomonadota</taxon>
        <taxon>Betaproteobacteria</taxon>
        <taxon>Burkholderiales</taxon>
        <taxon>Comamonadaceae</taxon>
        <taxon>Acidovorax</taxon>
    </lineage>
</organism>
<dbReference type="Pfam" id="PF11846">
    <property type="entry name" value="Wzy_C_2"/>
    <property type="match status" value="1"/>
</dbReference>
<comment type="subcellular location">
    <subcellularLocation>
        <location evidence="1">Membrane</location>
        <topology evidence="1">Multi-pass membrane protein</topology>
    </subcellularLocation>
</comment>
<keyword evidence="4 5" id="KW-0472">Membrane</keyword>
<dbReference type="PANTHER" id="PTHR37422:SF21">
    <property type="entry name" value="EXOQ-LIKE PROTEIN"/>
    <property type="match status" value="1"/>
</dbReference>
<evidence type="ECO:0000256" key="4">
    <source>
        <dbReference type="ARBA" id="ARBA00023136"/>
    </source>
</evidence>
<feature type="transmembrane region" description="Helical" evidence="5">
    <location>
        <begin position="68"/>
        <end position="86"/>
    </location>
</feature>
<reference evidence="9" key="1">
    <citation type="submission" date="2017-05" db="EMBL/GenBank/DDBJ databases">
        <title>Polyphasic characterization of four soil-derived phenanthrene-degrading Acidovorax strains and proposal of Acidovorax phenanthrenivorans sp. nov.</title>
        <authorList>
            <person name="Singleton D."/>
            <person name="Lee J."/>
            <person name="Dickey A.N."/>
            <person name="Stroud A."/>
            <person name="Scholl E.H."/>
            <person name="Wright F.A."/>
            <person name="Aitken M.D."/>
        </authorList>
    </citation>
    <scope>NUCLEOTIDE SEQUENCE</scope>
    <source>
        <strain evidence="9">P4</strain>
    </source>
</reference>
<dbReference type="EMBL" id="CP021366">
    <property type="protein sequence ID" value="ART60581.1"/>
    <property type="molecule type" value="Genomic_DNA"/>
</dbReference>
<dbReference type="GO" id="GO:0016020">
    <property type="term" value="C:membrane"/>
    <property type="evidence" value="ECO:0007669"/>
    <property type="project" value="UniProtKB-SubCell"/>
</dbReference>
<feature type="domain" description="Protein glycosylation ligase" evidence="8">
    <location>
        <begin position="168"/>
        <end position="191"/>
    </location>
</feature>
<feature type="transmembrane region" description="Helical" evidence="5">
    <location>
        <begin position="92"/>
        <end position="114"/>
    </location>
</feature>
<dbReference type="InterPro" id="IPR021797">
    <property type="entry name" value="Wzy_C_2"/>
</dbReference>
<evidence type="ECO:0000259" key="7">
    <source>
        <dbReference type="Pfam" id="PF11846"/>
    </source>
</evidence>
<dbReference type="InterPro" id="IPR007016">
    <property type="entry name" value="O-antigen_ligase-rel_domated"/>
</dbReference>
<evidence type="ECO:0000259" key="8">
    <source>
        <dbReference type="Pfam" id="PF15864"/>
    </source>
</evidence>
<feature type="transmembrane region" description="Helical" evidence="5">
    <location>
        <begin position="248"/>
        <end position="269"/>
    </location>
</feature>
<dbReference type="KEGG" id="acip:CBP36_18690"/>
<dbReference type="KEGG" id="acis:CBP35_00225"/>
<feature type="transmembrane region" description="Helical" evidence="5">
    <location>
        <begin position="372"/>
        <end position="387"/>
    </location>
</feature>
<feature type="transmembrane region" description="Helical" evidence="5">
    <location>
        <begin position="196"/>
        <end position="214"/>
    </location>
</feature>
<gene>
    <name evidence="9" type="ORF">CBP36_18690</name>
</gene>
<dbReference type="InterPro" id="IPR051533">
    <property type="entry name" value="WaaL-like"/>
</dbReference>
<feature type="transmembrane region" description="Helical" evidence="5">
    <location>
        <begin position="393"/>
        <end position="411"/>
    </location>
</feature>
<feature type="domain" description="O-antigen ligase-related" evidence="6">
    <location>
        <begin position="205"/>
        <end position="351"/>
    </location>
</feature>
<keyword evidence="2 5" id="KW-0812">Transmembrane</keyword>
<dbReference type="InterPro" id="IPR031726">
    <property type="entry name" value="PglL_A"/>
</dbReference>
<feature type="transmembrane region" description="Helical" evidence="5">
    <location>
        <begin position="423"/>
        <end position="443"/>
    </location>
</feature>
<feature type="transmembrane region" description="Helical" evidence="5">
    <location>
        <begin position="126"/>
        <end position="147"/>
    </location>
</feature>
<evidence type="ECO:0000259" key="6">
    <source>
        <dbReference type="Pfam" id="PF04932"/>
    </source>
</evidence>
<dbReference type="Pfam" id="PF15864">
    <property type="entry name" value="PglL_A"/>
    <property type="match status" value="1"/>
</dbReference>
<proteinExistence type="predicted"/>
<accession>A0A240UGF4</accession>
<feature type="domain" description="Virulence factor membrane-bound polymerase C-terminal" evidence="7">
    <location>
        <begin position="373"/>
        <end position="532"/>
    </location>
</feature>
<evidence type="ECO:0000256" key="2">
    <source>
        <dbReference type="ARBA" id="ARBA00022692"/>
    </source>
</evidence>